<comment type="caution">
    <text evidence="2">The sequence shown here is derived from an EMBL/GenBank/DDBJ whole genome shotgun (WGS) entry which is preliminary data.</text>
</comment>
<gene>
    <name evidence="2" type="ORF">E2C01_037168</name>
</gene>
<organism evidence="2 3">
    <name type="scientific">Portunus trituberculatus</name>
    <name type="common">Swimming crab</name>
    <name type="synonym">Neptunus trituberculatus</name>
    <dbReference type="NCBI Taxonomy" id="210409"/>
    <lineage>
        <taxon>Eukaryota</taxon>
        <taxon>Metazoa</taxon>
        <taxon>Ecdysozoa</taxon>
        <taxon>Arthropoda</taxon>
        <taxon>Crustacea</taxon>
        <taxon>Multicrustacea</taxon>
        <taxon>Malacostraca</taxon>
        <taxon>Eumalacostraca</taxon>
        <taxon>Eucarida</taxon>
        <taxon>Decapoda</taxon>
        <taxon>Pleocyemata</taxon>
        <taxon>Brachyura</taxon>
        <taxon>Eubrachyura</taxon>
        <taxon>Portunoidea</taxon>
        <taxon>Portunidae</taxon>
        <taxon>Portuninae</taxon>
        <taxon>Portunus</taxon>
    </lineage>
</organism>
<feature type="region of interest" description="Disordered" evidence="1">
    <location>
        <begin position="1"/>
        <end position="25"/>
    </location>
</feature>
<evidence type="ECO:0000313" key="2">
    <source>
        <dbReference type="EMBL" id="MPC43519.1"/>
    </source>
</evidence>
<protein>
    <submittedName>
        <fullName evidence="2">Uncharacterized protein</fullName>
    </submittedName>
</protein>
<proteinExistence type="predicted"/>
<accession>A0A5B7FE86</accession>
<evidence type="ECO:0000256" key="1">
    <source>
        <dbReference type="SAM" id="MobiDB-lite"/>
    </source>
</evidence>
<keyword evidence="3" id="KW-1185">Reference proteome</keyword>
<name>A0A5B7FE86_PORTR</name>
<dbReference type="AlphaFoldDB" id="A0A5B7FE86"/>
<dbReference type="EMBL" id="VSRR010005864">
    <property type="protein sequence ID" value="MPC43519.1"/>
    <property type="molecule type" value="Genomic_DNA"/>
</dbReference>
<reference evidence="2 3" key="1">
    <citation type="submission" date="2019-05" db="EMBL/GenBank/DDBJ databases">
        <title>Another draft genome of Portunus trituberculatus and its Hox gene families provides insights of decapod evolution.</title>
        <authorList>
            <person name="Jeong J.-H."/>
            <person name="Song I."/>
            <person name="Kim S."/>
            <person name="Choi T."/>
            <person name="Kim D."/>
            <person name="Ryu S."/>
            <person name="Kim W."/>
        </authorList>
    </citation>
    <scope>NUCLEOTIDE SEQUENCE [LARGE SCALE GENOMIC DNA]</scope>
    <source>
        <tissue evidence="2">Muscle</tissue>
    </source>
</reference>
<evidence type="ECO:0000313" key="3">
    <source>
        <dbReference type="Proteomes" id="UP000324222"/>
    </source>
</evidence>
<dbReference type="Proteomes" id="UP000324222">
    <property type="component" value="Unassembled WGS sequence"/>
</dbReference>
<sequence>MTKRTGKARSPLPDDVTGYGAHTGPHGCCERTRADVFSGEDDDCSQIKSSQLFNPHLQQQFFESGSDLIER</sequence>